<protein>
    <submittedName>
        <fullName evidence="2">T9SS type B sorting domain-containing protein</fullName>
    </submittedName>
</protein>
<dbReference type="NCBIfam" id="TIGR04131">
    <property type="entry name" value="Bac_Flav_CTERM"/>
    <property type="match status" value="1"/>
</dbReference>
<keyword evidence="3" id="KW-1185">Reference proteome</keyword>
<organism evidence="2 3">
    <name type="scientific">Gillisia hiemivivida</name>
    <dbReference type="NCBI Taxonomy" id="291190"/>
    <lineage>
        <taxon>Bacteria</taxon>
        <taxon>Pseudomonadati</taxon>
        <taxon>Bacteroidota</taxon>
        <taxon>Flavobacteriia</taxon>
        <taxon>Flavobacteriales</taxon>
        <taxon>Flavobacteriaceae</taxon>
        <taxon>Gillisia</taxon>
    </lineage>
</organism>
<comment type="caution">
    <text evidence="2">The sequence shown here is derived from an EMBL/GenBank/DDBJ whole genome shotgun (WGS) entry which is preliminary data.</text>
</comment>
<dbReference type="SUPFAM" id="SSF63829">
    <property type="entry name" value="Calcium-dependent phosphotriesterase"/>
    <property type="match status" value="1"/>
</dbReference>
<proteinExistence type="predicted"/>
<feature type="domain" description="PKD" evidence="1">
    <location>
        <begin position="652"/>
        <end position="696"/>
    </location>
</feature>
<dbReference type="RefSeq" id="WP_146931073.1">
    <property type="nucleotide sequence ID" value="NZ_CBCSHZ010000024.1"/>
</dbReference>
<reference evidence="2 3" key="1">
    <citation type="submission" date="2019-08" db="EMBL/GenBank/DDBJ databases">
        <title>Genome sequence of Gillisia hiemivivida IC154 (type strain).</title>
        <authorList>
            <person name="Bowman J.P."/>
        </authorList>
    </citation>
    <scope>NUCLEOTIDE SEQUENCE [LARGE SCALE GENOMIC DNA]</scope>
    <source>
        <strain evidence="2 3">IC154</strain>
    </source>
</reference>
<dbReference type="Gene3D" id="2.60.40.10">
    <property type="entry name" value="Immunoglobulins"/>
    <property type="match status" value="2"/>
</dbReference>
<evidence type="ECO:0000313" key="2">
    <source>
        <dbReference type="EMBL" id="TXD94257.1"/>
    </source>
</evidence>
<dbReference type="EMBL" id="VORY01000005">
    <property type="protein sequence ID" value="TXD94257.1"/>
    <property type="molecule type" value="Genomic_DNA"/>
</dbReference>
<feature type="domain" description="PKD" evidence="1">
    <location>
        <begin position="180"/>
        <end position="229"/>
    </location>
</feature>
<dbReference type="InterPro" id="IPR026341">
    <property type="entry name" value="T9SS_type_B"/>
</dbReference>
<evidence type="ECO:0000313" key="3">
    <source>
        <dbReference type="Proteomes" id="UP000321367"/>
    </source>
</evidence>
<name>A0A5C6ZV42_9FLAO</name>
<dbReference type="InterPro" id="IPR000601">
    <property type="entry name" value="PKD_dom"/>
</dbReference>
<gene>
    <name evidence="2" type="ORF">ES724_06300</name>
</gene>
<dbReference type="AlphaFoldDB" id="A0A5C6ZV42"/>
<dbReference type="OrthoDB" id="9765926at2"/>
<dbReference type="Pfam" id="PF13585">
    <property type="entry name" value="CHU_C"/>
    <property type="match status" value="1"/>
</dbReference>
<dbReference type="PROSITE" id="PS50093">
    <property type="entry name" value="PKD"/>
    <property type="match status" value="2"/>
</dbReference>
<dbReference type="InterPro" id="IPR013783">
    <property type="entry name" value="Ig-like_fold"/>
</dbReference>
<dbReference type="InterPro" id="IPR035986">
    <property type="entry name" value="PKD_dom_sf"/>
</dbReference>
<dbReference type="Proteomes" id="UP000321367">
    <property type="component" value="Unassembled WGS sequence"/>
</dbReference>
<dbReference type="SUPFAM" id="SSF49299">
    <property type="entry name" value="PKD domain"/>
    <property type="match status" value="2"/>
</dbReference>
<dbReference type="CDD" id="cd00146">
    <property type="entry name" value="PKD"/>
    <property type="match status" value="1"/>
</dbReference>
<accession>A0A5C6ZV42</accession>
<evidence type="ECO:0000259" key="1">
    <source>
        <dbReference type="PROSITE" id="PS50093"/>
    </source>
</evidence>
<sequence>MKSYILNLAAQRSYIFCRTTMNFNINTGKVVSLITDLNPPGNPYGIEFSPNSDLLYVSYYPGVSQYNLLAGAPIDIYNSGVVLQSSTREPYSSLQLGPDAKIYVAKSGRSYIDIIENPNVLGIGCNYKYNEMYLEGRKSGLGLPTFVSSLFYIEGITFENTCFGDTTKFLLSDVVDSAVWDFDDLSSGVNNKSTDIEPTHVFSNPGTYEVSVTPTVGTDTAIETTTVTIYDLPQISSIVELKQCDDDLDGFSAFNLDEVIPEITTNSANETISFFESQIDAENNNNPITNRTVYTNQTVSKDIVWARVENNNACYRTSQVKLIVTTTQIPNTFTKNFYVCDDNTDGISQFDFSSIHAEIEAMFPIGQQLIINYYRNEADALAEENPIMDTSNHRNIGYPNTQQVYIRVDGGLDNDCLGLGAYINLYVEPIPVANPVTIDRQCDDDQDGEFPFDVSLVESTIIGGQSLSNVTLTYLDENNNLLQNPLPNPFFTTSQVVTVRVTNNNISDGSCFAETALEFIVDKQPLANHVANQISCDDGADDTDGFHDFDTSQIESDVLNGQTGMEVHYYSESDIELPSPLPNPFASGTQTITVEVINPMNRSCIAKTDIVFIVDPLPDFSIDTPQVVCSSDPTFTVVLDPIETNLLEVYDYEWAYQDGTILSNAPTLTVFTPGTYSITLTKTDGSGCSRTRDIFVNTSEMAQINQNDISVVDNSNNNTIAINTSSLGQGDYEFSLDSEFSNYQDIPFFENVSSGIHTLYVRDKKGCGISLIDISVIGYPKVFTPNNDGYNDSWQIDGVDKLPESKILIYDRYGKLLKELASHSTGWDGTFNGNLMPSNDYWFIVNLSDGRTFKGHFSLIR</sequence>